<evidence type="ECO:0000256" key="2">
    <source>
        <dbReference type="SAM" id="MobiDB-lite"/>
    </source>
</evidence>
<evidence type="ECO:0000259" key="3">
    <source>
        <dbReference type="PROSITE" id="PS50157"/>
    </source>
</evidence>
<evidence type="ECO:0000313" key="5">
    <source>
        <dbReference type="Proteomes" id="UP000076532"/>
    </source>
</evidence>
<feature type="domain" description="C2H2-type" evidence="3">
    <location>
        <begin position="200"/>
        <end position="227"/>
    </location>
</feature>
<evidence type="ECO:0000256" key="1">
    <source>
        <dbReference type="PROSITE-ProRule" id="PRU00042"/>
    </source>
</evidence>
<dbReference type="AlphaFoldDB" id="A0A167UGG4"/>
<dbReference type="PROSITE" id="PS00028">
    <property type="entry name" value="ZINC_FINGER_C2H2_1"/>
    <property type="match status" value="1"/>
</dbReference>
<dbReference type="Gene3D" id="3.30.160.60">
    <property type="entry name" value="Classic Zinc Finger"/>
    <property type="match status" value="1"/>
</dbReference>
<name>A0A167UGG4_9AGAM</name>
<gene>
    <name evidence="4" type="ORF">FIBSPDRAFT_904659</name>
</gene>
<dbReference type="InterPro" id="IPR036236">
    <property type="entry name" value="Znf_C2H2_sf"/>
</dbReference>
<protein>
    <recommendedName>
        <fullName evidence="3">C2H2-type domain-containing protein</fullName>
    </recommendedName>
</protein>
<accession>A0A167UGG4</accession>
<evidence type="ECO:0000313" key="4">
    <source>
        <dbReference type="EMBL" id="KZP03924.1"/>
    </source>
</evidence>
<keyword evidence="5" id="KW-1185">Reference proteome</keyword>
<organism evidence="4 5">
    <name type="scientific">Athelia psychrophila</name>
    <dbReference type="NCBI Taxonomy" id="1759441"/>
    <lineage>
        <taxon>Eukaryota</taxon>
        <taxon>Fungi</taxon>
        <taxon>Dikarya</taxon>
        <taxon>Basidiomycota</taxon>
        <taxon>Agaricomycotina</taxon>
        <taxon>Agaricomycetes</taxon>
        <taxon>Agaricomycetidae</taxon>
        <taxon>Atheliales</taxon>
        <taxon>Atheliaceae</taxon>
        <taxon>Athelia</taxon>
    </lineage>
</organism>
<sequence length="257" mass="28975">MSDHIRGPINSMESQSLSQDYSFGTQNIRAAENNYHQAVPEQLTWSERPSPSCSLGYSSQEDDFRAGSSGDYITTDIPNHHPMYHNGSLQSMYEHNISNYYTQQPLYPWPSNSTSPAPNLNPALLSPRTTITQISHHHPDPNSCSHHKYQYEYSSDGSSGSPVKLESDASERSWEEGKKVVATPKIRRASRGRRIHAGSVICKLCGDDFTTAFARDRHMVSHTGRRDFPCTMMGCRQRFLTASGRKRHEMSPTLHKS</sequence>
<dbReference type="STRING" id="436010.A0A167UGG4"/>
<dbReference type="PROSITE" id="PS50157">
    <property type="entry name" value="ZINC_FINGER_C2H2_2"/>
    <property type="match status" value="1"/>
</dbReference>
<reference evidence="4 5" key="1">
    <citation type="journal article" date="2016" name="Mol. Biol. Evol.">
        <title>Comparative Genomics of Early-Diverging Mushroom-Forming Fungi Provides Insights into the Origins of Lignocellulose Decay Capabilities.</title>
        <authorList>
            <person name="Nagy L.G."/>
            <person name="Riley R."/>
            <person name="Tritt A."/>
            <person name="Adam C."/>
            <person name="Daum C."/>
            <person name="Floudas D."/>
            <person name="Sun H."/>
            <person name="Yadav J.S."/>
            <person name="Pangilinan J."/>
            <person name="Larsson K.H."/>
            <person name="Matsuura K."/>
            <person name="Barry K."/>
            <person name="Labutti K."/>
            <person name="Kuo R."/>
            <person name="Ohm R.A."/>
            <person name="Bhattacharya S.S."/>
            <person name="Shirouzu T."/>
            <person name="Yoshinaga Y."/>
            <person name="Martin F.M."/>
            <person name="Grigoriev I.V."/>
            <person name="Hibbett D.S."/>
        </authorList>
    </citation>
    <scope>NUCLEOTIDE SEQUENCE [LARGE SCALE GENOMIC DNA]</scope>
    <source>
        <strain evidence="4 5">CBS 109695</strain>
    </source>
</reference>
<keyword evidence="1" id="KW-0479">Metal-binding</keyword>
<proteinExistence type="predicted"/>
<dbReference type="Proteomes" id="UP000076532">
    <property type="component" value="Unassembled WGS sequence"/>
</dbReference>
<feature type="region of interest" description="Disordered" evidence="2">
    <location>
        <begin position="133"/>
        <end position="170"/>
    </location>
</feature>
<feature type="compositionally biased region" description="Polar residues" evidence="2">
    <location>
        <begin position="11"/>
        <end position="20"/>
    </location>
</feature>
<dbReference type="InterPro" id="IPR013087">
    <property type="entry name" value="Znf_C2H2_type"/>
</dbReference>
<dbReference type="SMART" id="SM00355">
    <property type="entry name" value="ZnF_C2H2"/>
    <property type="match status" value="2"/>
</dbReference>
<feature type="region of interest" description="Disordered" evidence="2">
    <location>
        <begin position="1"/>
        <end position="20"/>
    </location>
</feature>
<keyword evidence="1" id="KW-0863">Zinc-finger</keyword>
<dbReference type="OrthoDB" id="6077919at2759"/>
<feature type="compositionally biased region" description="Polar residues" evidence="2">
    <location>
        <begin position="152"/>
        <end position="161"/>
    </location>
</feature>
<keyword evidence="1" id="KW-0862">Zinc</keyword>
<dbReference type="EMBL" id="KV417982">
    <property type="protein sequence ID" value="KZP03924.1"/>
    <property type="molecule type" value="Genomic_DNA"/>
</dbReference>
<dbReference type="SUPFAM" id="SSF57667">
    <property type="entry name" value="beta-beta-alpha zinc fingers"/>
    <property type="match status" value="1"/>
</dbReference>
<dbReference type="GO" id="GO:0008270">
    <property type="term" value="F:zinc ion binding"/>
    <property type="evidence" value="ECO:0007669"/>
    <property type="project" value="UniProtKB-KW"/>
</dbReference>